<evidence type="ECO:0000256" key="1">
    <source>
        <dbReference type="SAM" id="SignalP"/>
    </source>
</evidence>
<dbReference type="Proteomes" id="UP001549366">
    <property type="component" value="Unassembled WGS sequence"/>
</dbReference>
<sequence>MKVKALLPVVLSSVLVGCAGGTAVDTNVNPVGTGPLADCNLPSLDESGPIRPPMYVTGTFSDSNWMHDEHRRMSYKGDGIYQIVMDTEEGPVSFQFASMGWKPQFSAVGGNMTVGADTRLGRGGFMKDTRVIIPTEGRYAWSFQVDENREPIRAMISQCAE</sequence>
<feature type="chain" id="PRO_5047026091" description="Glycosidase" evidence="1">
    <location>
        <begin position="20"/>
        <end position="161"/>
    </location>
</feature>
<comment type="caution">
    <text evidence="2">The sequence shown here is derived from an EMBL/GenBank/DDBJ whole genome shotgun (WGS) entry which is preliminary data.</text>
</comment>
<keyword evidence="1" id="KW-0732">Signal</keyword>
<organism evidence="2 3">
    <name type="scientific">Endozoicomonas lisbonensis</name>
    <dbReference type="NCBI Taxonomy" id="3120522"/>
    <lineage>
        <taxon>Bacteria</taxon>
        <taxon>Pseudomonadati</taxon>
        <taxon>Pseudomonadota</taxon>
        <taxon>Gammaproteobacteria</taxon>
        <taxon>Oceanospirillales</taxon>
        <taxon>Endozoicomonadaceae</taxon>
        <taxon>Endozoicomonas</taxon>
    </lineage>
</organism>
<gene>
    <name evidence="2" type="ORF">V5J35_001804</name>
</gene>
<dbReference type="PROSITE" id="PS51257">
    <property type="entry name" value="PROKAR_LIPOPROTEIN"/>
    <property type="match status" value="1"/>
</dbReference>
<evidence type="ECO:0000313" key="2">
    <source>
        <dbReference type="EMBL" id="MET4756612.1"/>
    </source>
</evidence>
<protein>
    <recommendedName>
        <fullName evidence="4">Glycosidase</fullName>
    </recommendedName>
</protein>
<evidence type="ECO:0000313" key="3">
    <source>
        <dbReference type="Proteomes" id="UP001549366"/>
    </source>
</evidence>
<dbReference type="EMBL" id="JBEWTB010000002">
    <property type="protein sequence ID" value="MET4756612.1"/>
    <property type="molecule type" value="Genomic_DNA"/>
</dbReference>
<evidence type="ECO:0008006" key="4">
    <source>
        <dbReference type="Google" id="ProtNLM"/>
    </source>
</evidence>
<name>A0ABV2SFR5_9GAMM</name>
<reference evidence="2 3" key="1">
    <citation type="submission" date="2024-06" db="EMBL/GenBank/DDBJ databases">
        <title>Genomic Encyclopedia of Type Strains, Phase V (KMG-V): Genome sequencing to study the core and pangenomes of soil and plant-associated prokaryotes.</title>
        <authorList>
            <person name="Whitman W."/>
        </authorList>
    </citation>
    <scope>NUCLEOTIDE SEQUENCE [LARGE SCALE GENOMIC DNA]</scope>
    <source>
        <strain evidence="2 3">NE40</strain>
    </source>
</reference>
<dbReference type="RefSeq" id="WP_354010940.1">
    <property type="nucleotide sequence ID" value="NZ_JBEWTA010000001.1"/>
</dbReference>
<keyword evidence="3" id="KW-1185">Reference proteome</keyword>
<accession>A0ABV2SFR5</accession>
<feature type="signal peptide" evidence="1">
    <location>
        <begin position="1"/>
        <end position="19"/>
    </location>
</feature>
<proteinExistence type="predicted"/>